<dbReference type="EMBL" id="BARV01030010">
    <property type="protein sequence ID" value="GAI36489.1"/>
    <property type="molecule type" value="Genomic_DNA"/>
</dbReference>
<gene>
    <name evidence="1" type="ORF">S06H3_47738</name>
</gene>
<organism evidence="1">
    <name type="scientific">marine sediment metagenome</name>
    <dbReference type="NCBI Taxonomy" id="412755"/>
    <lineage>
        <taxon>unclassified sequences</taxon>
        <taxon>metagenomes</taxon>
        <taxon>ecological metagenomes</taxon>
    </lineage>
</organism>
<protein>
    <recommendedName>
        <fullName evidence="2">Glutamine amidotransferase type-2 domain-containing protein</fullName>
    </recommendedName>
</protein>
<proteinExistence type="predicted"/>
<evidence type="ECO:0008006" key="2">
    <source>
        <dbReference type="Google" id="ProtNLM"/>
    </source>
</evidence>
<accession>X1PZW1</accession>
<comment type="caution">
    <text evidence="1">The sequence shown here is derived from an EMBL/GenBank/DDBJ whole genome shotgun (WGS) entry which is preliminary data.</text>
</comment>
<sequence>MYYKLLTRELKTGFRTEKFEDDNYTIFWEGLLFIKGLAPGEESIAKFVEDLKKIPLPSIVENLSGVFACIIHDKKIDIIYNFIDNSRLFNLF</sequence>
<name>X1PZW1_9ZZZZ</name>
<dbReference type="AlphaFoldDB" id="X1PZW1"/>
<reference evidence="1" key="1">
    <citation type="journal article" date="2014" name="Front. Microbiol.">
        <title>High frequency of phylogenetically diverse reductive dehalogenase-homologous genes in deep subseafloor sedimentary metagenomes.</title>
        <authorList>
            <person name="Kawai M."/>
            <person name="Futagami T."/>
            <person name="Toyoda A."/>
            <person name="Takaki Y."/>
            <person name="Nishi S."/>
            <person name="Hori S."/>
            <person name="Arai W."/>
            <person name="Tsubouchi T."/>
            <person name="Morono Y."/>
            <person name="Uchiyama I."/>
            <person name="Ito T."/>
            <person name="Fujiyama A."/>
            <person name="Inagaki F."/>
            <person name="Takami H."/>
        </authorList>
    </citation>
    <scope>NUCLEOTIDE SEQUENCE</scope>
    <source>
        <strain evidence="1">Expedition CK06-06</strain>
    </source>
</reference>
<evidence type="ECO:0000313" key="1">
    <source>
        <dbReference type="EMBL" id="GAI36489.1"/>
    </source>
</evidence>